<evidence type="ECO:0000256" key="14">
    <source>
        <dbReference type="ARBA" id="ARBA00023200"/>
    </source>
</evidence>
<evidence type="ECO:0000256" key="10">
    <source>
        <dbReference type="ARBA" id="ARBA00023015"/>
    </source>
</evidence>
<keyword evidence="16 18" id="KW-0899">Viral immunoevasion</keyword>
<reference evidence="19" key="1">
    <citation type="submission" date="2017-11" db="EMBL/GenBank/DDBJ databases">
        <title>Diverse papillomaviruses identified in Weddell seals breeding on Ross ice shelf, Antarctica.</title>
        <authorList>
            <person name="Smeele Z."/>
            <person name="Burns J."/>
            <person name="Kraberger S."/>
            <person name="Fontenele R.S."/>
            <person name="Waits K."/>
            <person name="Stainton D."/>
            <person name="Van Doorsaler K."/>
            <person name="Varsani A."/>
        </authorList>
    </citation>
    <scope>NUCLEOTIDE SEQUENCE [LARGE SCALE GENOMIC DNA]</scope>
    <source>
        <strain evidence="19">12975</strain>
    </source>
</reference>
<comment type="PTM">
    <text evidence="18">Highly phosphorylated.</text>
</comment>
<evidence type="ECO:0000256" key="3">
    <source>
        <dbReference type="ARBA" id="ARBA00022562"/>
    </source>
</evidence>
<dbReference type="GO" id="GO:0019904">
    <property type="term" value="F:protein domain specific binding"/>
    <property type="evidence" value="ECO:0007669"/>
    <property type="project" value="UniProtKB-UniRule"/>
</dbReference>
<evidence type="ECO:0000256" key="8">
    <source>
        <dbReference type="ARBA" id="ARBA00022830"/>
    </source>
</evidence>
<dbReference type="GO" id="GO:0003677">
    <property type="term" value="F:DNA binding"/>
    <property type="evidence" value="ECO:0007669"/>
    <property type="project" value="UniProtKB-UniRule"/>
</dbReference>
<keyword evidence="17 18" id="KW-1078">G1/S host cell cycle checkpoint dysregulation by virus</keyword>
<dbReference type="Gene3D" id="3.30.160.330">
    <property type="match status" value="1"/>
</dbReference>
<dbReference type="GO" id="GO:0003700">
    <property type="term" value="F:DNA-binding transcription factor activity"/>
    <property type="evidence" value="ECO:0007669"/>
    <property type="project" value="UniProtKB-UniRule"/>
</dbReference>
<keyword evidence="3 18" id="KW-1048">Host nucleus</keyword>
<evidence type="ECO:0000256" key="15">
    <source>
        <dbReference type="ARBA" id="ARBA00023258"/>
    </source>
</evidence>
<proteinExistence type="inferred from homology"/>
<keyword evidence="14 18" id="KW-1035">Host cytoplasm</keyword>
<evidence type="ECO:0000256" key="17">
    <source>
        <dbReference type="ARBA" id="ARBA00023309"/>
    </source>
</evidence>
<dbReference type="GO" id="GO:0042025">
    <property type="term" value="C:host cell nucleus"/>
    <property type="evidence" value="ECO:0007669"/>
    <property type="project" value="UniProtKB-SubCell"/>
</dbReference>
<comment type="function">
    <text evidence="18">Plays a role in viral genome replication by driving entry of quiescent cells into the cell cycle. Stimulation of progression from G1 to S phase allows the virus to efficiently use the cellular DNA replicating machinery to achieve viral genome replication. E7 protein has both transforming and trans-activating activities. Induces the disassembly of the E2F1 transcription factor from RB1, with subsequent transcriptional activation of E2F1-regulated S-phase genes. Interferes with host histone deacetylation mediated by HDAC1 and HDAC2, leading to transcription activation. Plays also a role in the inhibition of both antiviral and antiproliferative functions of host interferon alpha. Interaction with host TMEM173/STING impairs the ability of TMEM173/STING to sense cytosolic DNA and promote the production of type I interferon (IFN-alpha and IFN-beta).</text>
</comment>
<protein>
    <recommendedName>
        <fullName evidence="18">Protein E7</fullName>
    </recommendedName>
</protein>
<evidence type="ECO:0000256" key="1">
    <source>
        <dbReference type="ARBA" id="ARBA00022504"/>
    </source>
</evidence>
<comment type="subunit">
    <text evidence="18">Homodimer. Homooligomer. Interacts with host RB1; this interaction induces dissociation of RB1-E2F1 complex thereby disrupting RB1 activity. Interacts with host EP300; this interaction represses EP300 transcriptional activity. Interacts with protein E2; this interaction inhibits E7 oncogenic activity. Interacts with host TMEM173/STING; this interaction impairs the ability of TMEM173/STING to sense cytosolic DNA and promote the production of type I interferon (IFN-alpha and IFN-beta).</text>
</comment>
<dbReference type="Pfam" id="PF00527">
    <property type="entry name" value="E7"/>
    <property type="match status" value="1"/>
</dbReference>
<evidence type="ECO:0000256" key="18">
    <source>
        <dbReference type="HAMAP-Rule" id="MF_04004"/>
    </source>
</evidence>
<keyword evidence="8 18" id="KW-1114">Inhibition of host interferon signaling pathway by virus</keyword>
<keyword evidence="2 18" id="KW-0244">Early protein</keyword>
<evidence type="ECO:0000256" key="13">
    <source>
        <dbReference type="ARBA" id="ARBA00023163"/>
    </source>
</evidence>
<dbReference type="GO" id="GO:0030430">
    <property type="term" value="C:host cell cytoplasm"/>
    <property type="evidence" value="ECO:0007669"/>
    <property type="project" value="UniProtKB-SubCell"/>
</dbReference>
<keyword evidence="15" id="KW-0922">Interferon antiviral system evasion</keyword>
<dbReference type="GO" id="GO:0039502">
    <property type="term" value="P:symbiont-mediated suppression of host type I interferon-mediated signaling pathway"/>
    <property type="evidence" value="ECO:0007669"/>
    <property type="project" value="UniProtKB-UniRule"/>
</dbReference>
<dbReference type="SUPFAM" id="SSF161234">
    <property type="entry name" value="E7 C-terminal domain-like"/>
    <property type="match status" value="1"/>
</dbReference>
<organism evidence="19">
    <name type="scientific">Leptonychotes weddellii papillomavirus 5</name>
    <dbReference type="NCBI Taxonomy" id="2077306"/>
    <lineage>
        <taxon>Viruses</taxon>
        <taxon>Monodnaviria</taxon>
        <taxon>Shotokuvirae</taxon>
        <taxon>Cossaviricota</taxon>
        <taxon>Papovaviricetes</taxon>
        <taxon>Zurhausenvirales</taxon>
        <taxon>Papillomaviridae</taxon>
    </lineage>
</organism>
<evidence type="ECO:0000256" key="11">
    <source>
        <dbReference type="ARBA" id="ARBA00023125"/>
    </source>
</evidence>
<comment type="domain">
    <text evidence="18">The E7 terminal domain is an intrinsically disordered domain, whose flexibility and conformational transitions confer target adaptability to the oncoprotein. It allows adaptation to a variety of protein targets and exposes the PEST degradation sequence that regulates its turnover in the cell.</text>
</comment>
<sequence>MRDLLYWCGSCSGTPAANARSMIGPKPTIRDIDLDLREVVLPVDLLSGETLPPEEVESPPPEPERFRVDSRCGGCHTPVRLCIQVVHRTLVHKFEELLLEGLDIVCATCLKATFGSRNGGR</sequence>
<comment type="subcellular location">
    <subcellularLocation>
        <location evidence="18">Host cytoplasm</location>
    </subcellularLocation>
    <subcellularLocation>
        <location evidence="18">Host nucleus</location>
    </subcellularLocation>
    <text evidence="18">Predominantly found in the host nucleus.</text>
</comment>
<keyword evidence="10 18" id="KW-0805">Transcription regulation</keyword>
<dbReference type="HAMAP" id="MF_04004">
    <property type="entry name" value="PPV_E7"/>
    <property type="match status" value="1"/>
</dbReference>
<dbReference type="GO" id="GO:0039645">
    <property type="term" value="P:symbiont-mediated perturbation of host cell cycle G1/S transition checkpoint"/>
    <property type="evidence" value="ECO:0007669"/>
    <property type="project" value="UniProtKB-UniRule"/>
</dbReference>
<accession>A0A2I8B2Q3</accession>
<evidence type="ECO:0000256" key="16">
    <source>
        <dbReference type="ARBA" id="ARBA00023280"/>
    </source>
</evidence>
<dbReference type="OrthoDB" id="28045at10239"/>
<evidence type="ECO:0000256" key="4">
    <source>
        <dbReference type="ARBA" id="ARBA00022581"/>
    </source>
</evidence>
<keyword evidence="11 18" id="KW-0238">DNA-binding</keyword>
<dbReference type="GO" id="GO:0006351">
    <property type="term" value="P:DNA-templated transcription"/>
    <property type="evidence" value="ECO:0007669"/>
    <property type="project" value="UniProtKB-UniRule"/>
</dbReference>
<dbReference type="GO" id="GO:0008270">
    <property type="term" value="F:zinc ion binding"/>
    <property type="evidence" value="ECO:0007669"/>
    <property type="project" value="UniProtKB-KW"/>
</dbReference>
<dbReference type="Proteomes" id="UP000241838">
    <property type="component" value="Segment"/>
</dbReference>
<dbReference type="InterPro" id="IPR000148">
    <property type="entry name" value="Papilloma_E7"/>
</dbReference>
<dbReference type="GO" id="GO:0052170">
    <property type="term" value="P:symbiont-mediated suppression of host innate immune response"/>
    <property type="evidence" value="ECO:0007669"/>
    <property type="project" value="UniProtKB-KW"/>
</dbReference>
<evidence type="ECO:0000256" key="9">
    <source>
        <dbReference type="ARBA" id="ARBA00022833"/>
    </source>
</evidence>
<keyword evidence="1 18" id="KW-1121">Modulation of host cell cycle by virus</keyword>
<keyword evidence="6 18" id="KW-0479">Metal-binding</keyword>
<evidence type="ECO:0000313" key="19">
    <source>
        <dbReference type="EMBL" id="AUT11918.1"/>
    </source>
</evidence>
<feature type="short sequence motif" description="Nuclear export signal" evidence="18">
    <location>
        <begin position="90"/>
        <end position="98"/>
    </location>
</feature>
<name>A0A2I8B2Q3_9PAPI</name>
<evidence type="ECO:0000256" key="5">
    <source>
        <dbReference type="ARBA" id="ARBA00022632"/>
    </source>
</evidence>
<dbReference type="EMBL" id="MG571094">
    <property type="protein sequence ID" value="AUT11918.1"/>
    <property type="molecule type" value="Genomic_DNA"/>
</dbReference>
<keyword evidence="4 18" id="KW-0945">Host-virus interaction</keyword>
<evidence type="ECO:0000256" key="6">
    <source>
        <dbReference type="ARBA" id="ARBA00022723"/>
    </source>
</evidence>
<keyword evidence="13 18" id="KW-0804">Transcription</keyword>
<evidence type="ECO:0000256" key="7">
    <source>
        <dbReference type="ARBA" id="ARBA00022771"/>
    </source>
</evidence>
<keyword evidence="9 18" id="KW-0862">Zinc</keyword>
<keyword evidence="12 18" id="KW-0010">Activator</keyword>
<comment type="caution">
    <text evidence="18">Lacks conserved residue(s) required for the propagation of feature annotation.</text>
</comment>
<evidence type="ECO:0000256" key="2">
    <source>
        <dbReference type="ARBA" id="ARBA00022518"/>
    </source>
</evidence>
<evidence type="ECO:0000256" key="12">
    <source>
        <dbReference type="ARBA" id="ARBA00023159"/>
    </source>
</evidence>
<keyword evidence="7 18" id="KW-0863">Zinc-finger</keyword>
<keyword evidence="5 18" id="KW-1090">Inhibition of host innate immune response by virus</keyword>
<comment type="similarity">
    <text evidence="18">Belongs to the papillomaviridae E7 protein family.</text>
</comment>
<gene>
    <name evidence="18" type="primary">E7</name>
</gene>